<protein>
    <submittedName>
        <fullName evidence="2">Uncharacterized protein</fullName>
    </submittedName>
</protein>
<comment type="caution">
    <text evidence="2">The sequence shown here is derived from an EMBL/GenBank/DDBJ whole genome shotgun (WGS) entry which is preliminary data.</text>
</comment>
<name>A0ABQ7QGI1_PLUXY</name>
<accession>A0ABQ7QGI1</accession>
<dbReference type="EMBL" id="JAHIBW010000015">
    <property type="protein sequence ID" value="KAG7304330.1"/>
    <property type="molecule type" value="Genomic_DNA"/>
</dbReference>
<sequence>MMVYFLFPNQSLGSNSIDEVESHLAKEGFAAVAGAARARGAVEEHEGWRTQPRFNDLRDSTARMPTSNSL</sequence>
<feature type="region of interest" description="Disordered" evidence="1">
    <location>
        <begin position="43"/>
        <end position="70"/>
    </location>
</feature>
<evidence type="ECO:0000313" key="2">
    <source>
        <dbReference type="EMBL" id="KAG7304330.1"/>
    </source>
</evidence>
<organism evidence="2 3">
    <name type="scientific">Plutella xylostella</name>
    <name type="common">Diamondback moth</name>
    <name type="synonym">Plutella maculipennis</name>
    <dbReference type="NCBI Taxonomy" id="51655"/>
    <lineage>
        <taxon>Eukaryota</taxon>
        <taxon>Metazoa</taxon>
        <taxon>Ecdysozoa</taxon>
        <taxon>Arthropoda</taxon>
        <taxon>Hexapoda</taxon>
        <taxon>Insecta</taxon>
        <taxon>Pterygota</taxon>
        <taxon>Neoptera</taxon>
        <taxon>Endopterygota</taxon>
        <taxon>Lepidoptera</taxon>
        <taxon>Glossata</taxon>
        <taxon>Ditrysia</taxon>
        <taxon>Yponomeutoidea</taxon>
        <taxon>Plutellidae</taxon>
        <taxon>Plutella</taxon>
    </lineage>
</organism>
<gene>
    <name evidence="2" type="ORF">JYU34_011269</name>
</gene>
<keyword evidence="3" id="KW-1185">Reference proteome</keyword>
<evidence type="ECO:0000256" key="1">
    <source>
        <dbReference type="SAM" id="MobiDB-lite"/>
    </source>
</evidence>
<evidence type="ECO:0000313" key="3">
    <source>
        <dbReference type="Proteomes" id="UP000823941"/>
    </source>
</evidence>
<dbReference type="Proteomes" id="UP000823941">
    <property type="component" value="Chromosome 15"/>
</dbReference>
<reference evidence="2 3" key="1">
    <citation type="submission" date="2021-06" db="EMBL/GenBank/DDBJ databases">
        <title>A haploid diamondback moth (Plutella xylostella L.) genome assembly resolves 31 chromosomes and identifies a diamide resistance mutation.</title>
        <authorList>
            <person name="Ward C.M."/>
            <person name="Perry K.D."/>
            <person name="Baker G."/>
            <person name="Powis K."/>
            <person name="Heckel D.G."/>
            <person name="Baxter S.W."/>
        </authorList>
    </citation>
    <scope>NUCLEOTIDE SEQUENCE [LARGE SCALE GENOMIC DNA]</scope>
    <source>
        <strain evidence="2 3">LV</strain>
        <tissue evidence="2">Single pupa</tissue>
    </source>
</reference>
<proteinExistence type="predicted"/>